<gene>
    <name evidence="1" type="ORF">SAMN02746019_00012270</name>
</gene>
<dbReference type="GO" id="GO:0016705">
    <property type="term" value="F:oxidoreductase activity, acting on paired donors, with incorporation or reduction of molecular oxygen"/>
    <property type="evidence" value="ECO:0007669"/>
    <property type="project" value="InterPro"/>
</dbReference>
<evidence type="ECO:0000313" key="2">
    <source>
        <dbReference type="Proteomes" id="UP000197025"/>
    </source>
</evidence>
<name>A0A212RDS5_9CHLR</name>
<dbReference type="AlphaFoldDB" id="A0A212RDS5"/>
<dbReference type="InterPro" id="IPR036661">
    <property type="entry name" value="Luciferase-like_sf"/>
</dbReference>
<organism evidence="1 2">
    <name type="scientific">Thermoflexus hugenholtzii JAD2</name>
    <dbReference type="NCBI Taxonomy" id="877466"/>
    <lineage>
        <taxon>Bacteria</taxon>
        <taxon>Bacillati</taxon>
        <taxon>Chloroflexota</taxon>
        <taxon>Thermoflexia</taxon>
        <taxon>Thermoflexales</taxon>
        <taxon>Thermoflexaceae</taxon>
        <taxon>Thermoflexus</taxon>
    </lineage>
</organism>
<dbReference type="EMBL" id="FYEK01000044">
    <property type="protein sequence ID" value="SNB70421.1"/>
    <property type="molecule type" value="Genomic_DNA"/>
</dbReference>
<evidence type="ECO:0000313" key="1">
    <source>
        <dbReference type="EMBL" id="SNB70421.1"/>
    </source>
</evidence>
<dbReference type="Gene3D" id="3.20.20.30">
    <property type="entry name" value="Luciferase-like domain"/>
    <property type="match status" value="1"/>
</dbReference>
<evidence type="ECO:0008006" key="3">
    <source>
        <dbReference type="Google" id="ProtNLM"/>
    </source>
</evidence>
<accession>A0A212RDS5</accession>
<protein>
    <recommendedName>
        <fullName evidence="3">Coenzyme F420-dependent N5,N10-methylene tetrahydromethanopterin reductase and related flavin-dependent oxidoreductases</fullName>
    </recommendedName>
</protein>
<dbReference type="Proteomes" id="UP000197025">
    <property type="component" value="Unassembled WGS sequence"/>
</dbReference>
<dbReference type="SUPFAM" id="SSF51679">
    <property type="entry name" value="Bacterial luciferase-like"/>
    <property type="match status" value="1"/>
</dbReference>
<sequence length="135" mass="14954">MAVNVGAGNHEGAWSWASEAGRRVREHEMCGALPGAQRAPGCEYLAREGWRPEEVRRSEMTGLIFGRDPAEVRRKLVGRPEEALRAWGILIGTPSALREQVERLGEAGVQRVMLQWLELDDLGGLERLARALLEG</sequence>
<dbReference type="InParanoid" id="A0A212RDS5"/>
<proteinExistence type="predicted"/>
<reference evidence="2" key="1">
    <citation type="submission" date="2017-06" db="EMBL/GenBank/DDBJ databases">
        <authorList>
            <person name="Varghese N."/>
            <person name="Submissions S."/>
        </authorList>
    </citation>
    <scope>NUCLEOTIDE SEQUENCE [LARGE SCALE GENOMIC DNA]</scope>
    <source>
        <strain evidence="2">JAD2</strain>
    </source>
</reference>
<keyword evidence="2" id="KW-1185">Reference proteome</keyword>